<comment type="caution">
    <text evidence="1">The sequence shown here is derived from an EMBL/GenBank/DDBJ whole genome shotgun (WGS) entry which is preliminary data.</text>
</comment>
<keyword evidence="1" id="KW-0808">Transferase</keyword>
<keyword evidence="1" id="KW-0418">Kinase</keyword>
<reference evidence="2" key="1">
    <citation type="journal article" date="2019" name="Curr. Biol.">
        <title>Genome Sequence of Striga asiatica Provides Insight into the Evolution of Plant Parasitism.</title>
        <authorList>
            <person name="Yoshida S."/>
            <person name="Kim S."/>
            <person name="Wafula E.K."/>
            <person name="Tanskanen J."/>
            <person name="Kim Y.M."/>
            <person name="Honaas L."/>
            <person name="Yang Z."/>
            <person name="Spallek T."/>
            <person name="Conn C.E."/>
            <person name="Ichihashi Y."/>
            <person name="Cheong K."/>
            <person name="Cui S."/>
            <person name="Der J.P."/>
            <person name="Gundlach H."/>
            <person name="Jiao Y."/>
            <person name="Hori C."/>
            <person name="Ishida J.K."/>
            <person name="Kasahara H."/>
            <person name="Kiba T."/>
            <person name="Kim M.S."/>
            <person name="Koo N."/>
            <person name="Laohavisit A."/>
            <person name="Lee Y.H."/>
            <person name="Lumba S."/>
            <person name="McCourt P."/>
            <person name="Mortimer J.C."/>
            <person name="Mutuku J.M."/>
            <person name="Nomura T."/>
            <person name="Sasaki-Sekimoto Y."/>
            <person name="Seto Y."/>
            <person name="Wang Y."/>
            <person name="Wakatake T."/>
            <person name="Sakakibara H."/>
            <person name="Demura T."/>
            <person name="Yamaguchi S."/>
            <person name="Yoneyama K."/>
            <person name="Manabe R.I."/>
            <person name="Nelson D.C."/>
            <person name="Schulman A.H."/>
            <person name="Timko M.P."/>
            <person name="dePamphilis C.W."/>
            <person name="Choi D."/>
            <person name="Shirasu K."/>
        </authorList>
    </citation>
    <scope>NUCLEOTIDE SEQUENCE [LARGE SCALE GENOMIC DNA]</scope>
    <source>
        <strain evidence="2">cv. UVA1</strain>
    </source>
</reference>
<protein>
    <submittedName>
        <fullName evidence="1">TSL-kinase interacting protein 1</fullName>
    </submittedName>
</protein>
<evidence type="ECO:0000313" key="2">
    <source>
        <dbReference type="Proteomes" id="UP000325081"/>
    </source>
</evidence>
<keyword evidence="2" id="KW-1185">Reference proteome</keyword>
<dbReference type="AlphaFoldDB" id="A0A5A7P3F3"/>
<gene>
    <name evidence="1" type="ORF">STAS_02673</name>
</gene>
<dbReference type="OrthoDB" id="515799at2759"/>
<evidence type="ECO:0000313" key="1">
    <source>
        <dbReference type="EMBL" id="GER26988.1"/>
    </source>
</evidence>
<accession>A0A5A7P3F3</accession>
<proteinExistence type="predicted"/>
<dbReference type="Proteomes" id="UP000325081">
    <property type="component" value="Unassembled WGS sequence"/>
</dbReference>
<sequence>MVRLRLEFCPQAQRGSADGDGEPSVWQRFQILKGERWTLNACERSWESVKWHKICKFVRITVERLQISGRFSSARTVMLVKRKRRIWRVSFDGLGRNKNFKKITSCVHSKHKDQVRHYYYWLVRRMNNVGPKLSLDARTFSRGCRRPAWMIIEPTSSQDLRAYAKFATRDKLVSESERLRLGKLEEVSKNLEPKSIT</sequence>
<dbReference type="EMBL" id="BKCP01001336">
    <property type="protein sequence ID" value="GER26988.1"/>
    <property type="molecule type" value="Genomic_DNA"/>
</dbReference>
<name>A0A5A7P3F3_STRAF</name>
<organism evidence="1 2">
    <name type="scientific">Striga asiatica</name>
    <name type="common">Asiatic witchweed</name>
    <name type="synonym">Buchnera asiatica</name>
    <dbReference type="NCBI Taxonomy" id="4170"/>
    <lineage>
        <taxon>Eukaryota</taxon>
        <taxon>Viridiplantae</taxon>
        <taxon>Streptophyta</taxon>
        <taxon>Embryophyta</taxon>
        <taxon>Tracheophyta</taxon>
        <taxon>Spermatophyta</taxon>
        <taxon>Magnoliopsida</taxon>
        <taxon>eudicotyledons</taxon>
        <taxon>Gunneridae</taxon>
        <taxon>Pentapetalae</taxon>
        <taxon>asterids</taxon>
        <taxon>lamiids</taxon>
        <taxon>Lamiales</taxon>
        <taxon>Orobanchaceae</taxon>
        <taxon>Buchnereae</taxon>
        <taxon>Striga</taxon>
    </lineage>
</organism>
<dbReference type="GO" id="GO:0016301">
    <property type="term" value="F:kinase activity"/>
    <property type="evidence" value="ECO:0007669"/>
    <property type="project" value="UniProtKB-KW"/>
</dbReference>